<name>A0A915JZW2_ROMCU</name>
<evidence type="ECO:0000313" key="3">
    <source>
        <dbReference type="WBParaSite" id="nRc.2.0.1.t31594-RA"/>
    </source>
</evidence>
<dbReference type="AlphaFoldDB" id="A0A915JZW2"/>
<feature type="region of interest" description="Disordered" evidence="1">
    <location>
        <begin position="1"/>
        <end position="34"/>
    </location>
</feature>
<dbReference type="Proteomes" id="UP000887565">
    <property type="component" value="Unplaced"/>
</dbReference>
<protein>
    <submittedName>
        <fullName evidence="3">Uncharacterized protein</fullName>
    </submittedName>
</protein>
<organism evidence="2 3">
    <name type="scientific">Romanomermis culicivorax</name>
    <name type="common">Nematode worm</name>
    <dbReference type="NCBI Taxonomy" id="13658"/>
    <lineage>
        <taxon>Eukaryota</taxon>
        <taxon>Metazoa</taxon>
        <taxon>Ecdysozoa</taxon>
        <taxon>Nematoda</taxon>
        <taxon>Enoplea</taxon>
        <taxon>Dorylaimia</taxon>
        <taxon>Mermithida</taxon>
        <taxon>Mermithoidea</taxon>
        <taxon>Mermithidae</taxon>
        <taxon>Romanomermis</taxon>
    </lineage>
</organism>
<proteinExistence type="predicted"/>
<keyword evidence="2" id="KW-1185">Reference proteome</keyword>
<dbReference type="WBParaSite" id="nRc.2.0.1.t31594-RA">
    <property type="protein sequence ID" value="nRc.2.0.1.t31594-RA"/>
    <property type="gene ID" value="nRc.2.0.1.g31594"/>
</dbReference>
<reference evidence="3" key="1">
    <citation type="submission" date="2022-11" db="UniProtKB">
        <authorList>
            <consortium name="WormBaseParasite"/>
        </authorList>
    </citation>
    <scope>IDENTIFICATION</scope>
</reference>
<evidence type="ECO:0000313" key="2">
    <source>
        <dbReference type="Proteomes" id="UP000887565"/>
    </source>
</evidence>
<accession>A0A915JZW2</accession>
<sequence length="73" mass="7782">MQHWSPKTQDLNGCGAKLSHSRGIRKSTANSSSILKSSVDFTSTMREGLSNSSPLLLVKLSSSQDASGGTVEW</sequence>
<feature type="compositionally biased region" description="Polar residues" evidence="1">
    <location>
        <begin position="1"/>
        <end position="11"/>
    </location>
</feature>
<evidence type="ECO:0000256" key="1">
    <source>
        <dbReference type="SAM" id="MobiDB-lite"/>
    </source>
</evidence>